<dbReference type="InterPro" id="IPR036397">
    <property type="entry name" value="RNaseH_sf"/>
</dbReference>
<protein>
    <submittedName>
        <fullName evidence="1">Histone-lysine N-methyltransferase SETMAR</fullName>
    </submittedName>
</protein>
<dbReference type="GO" id="GO:0003676">
    <property type="term" value="F:nucleic acid binding"/>
    <property type="evidence" value="ECO:0007669"/>
    <property type="project" value="InterPro"/>
</dbReference>
<feature type="non-terminal residue" evidence="1">
    <location>
        <position position="68"/>
    </location>
</feature>
<gene>
    <name evidence="1" type="ORF">EAI_07939</name>
</gene>
<evidence type="ECO:0000313" key="2">
    <source>
        <dbReference type="Proteomes" id="UP000008237"/>
    </source>
</evidence>
<sequence>TVTAMRYRQELIDLNHVLYPEHIIIAQRKCKVILLHDNVRPHVAKIIKDTLSALQWEILPHAAYSPDC</sequence>
<name>E2BL34_HARSA</name>
<dbReference type="GO" id="GO:0008168">
    <property type="term" value="F:methyltransferase activity"/>
    <property type="evidence" value="ECO:0007669"/>
    <property type="project" value="UniProtKB-KW"/>
</dbReference>
<dbReference type="GO" id="GO:0032259">
    <property type="term" value="P:methylation"/>
    <property type="evidence" value="ECO:0007669"/>
    <property type="project" value="UniProtKB-KW"/>
</dbReference>
<reference evidence="1 2" key="1">
    <citation type="journal article" date="2010" name="Science">
        <title>Genomic comparison of the ants Camponotus floridanus and Harpegnathos saltator.</title>
        <authorList>
            <person name="Bonasio R."/>
            <person name="Zhang G."/>
            <person name="Ye C."/>
            <person name="Mutti N.S."/>
            <person name="Fang X."/>
            <person name="Qin N."/>
            <person name="Donahue G."/>
            <person name="Yang P."/>
            <person name="Li Q."/>
            <person name="Li C."/>
            <person name="Zhang P."/>
            <person name="Huang Z."/>
            <person name="Berger S.L."/>
            <person name="Reinberg D."/>
            <person name="Wang J."/>
            <person name="Liebig J."/>
        </authorList>
    </citation>
    <scope>NUCLEOTIDE SEQUENCE [LARGE SCALE GENOMIC DNA]</scope>
    <source>
        <strain evidence="1 2">R22 G/1</strain>
    </source>
</reference>
<dbReference type="EMBL" id="GL448919">
    <property type="protein sequence ID" value="EFN83596.1"/>
    <property type="molecule type" value="Genomic_DNA"/>
</dbReference>
<dbReference type="PANTHER" id="PTHR46060:SF1">
    <property type="entry name" value="MARINER MOS1 TRANSPOSASE-LIKE PROTEIN"/>
    <property type="match status" value="1"/>
</dbReference>
<keyword evidence="1" id="KW-0489">Methyltransferase</keyword>
<keyword evidence="1" id="KW-0808">Transferase</keyword>
<dbReference type="AlphaFoldDB" id="E2BL34"/>
<dbReference type="InParanoid" id="E2BL34"/>
<keyword evidence="2" id="KW-1185">Reference proteome</keyword>
<dbReference type="PANTHER" id="PTHR46060">
    <property type="entry name" value="MARINER MOS1 TRANSPOSASE-LIKE PROTEIN"/>
    <property type="match status" value="1"/>
</dbReference>
<dbReference type="Gene3D" id="3.30.420.10">
    <property type="entry name" value="Ribonuclease H-like superfamily/Ribonuclease H"/>
    <property type="match status" value="1"/>
</dbReference>
<dbReference type="Proteomes" id="UP000008237">
    <property type="component" value="Unassembled WGS sequence"/>
</dbReference>
<organism evidence="2">
    <name type="scientific">Harpegnathos saltator</name>
    <name type="common">Jerdon's jumping ant</name>
    <dbReference type="NCBI Taxonomy" id="610380"/>
    <lineage>
        <taxon>Eukaryota</taxon>
        <taxon>Metazoa</taxon>
        <taxon>Ecdysozoa</taxon>
        <taxon>Arthropoda</taxon>
        <taxon>Hexapoda</taxon>
        <taxon>Insecta</taxon>
        <taxon>Pterygota</taxon>
        <taxon>Neoptera</taxon>
        <taxon>Endopterygota</taxon>
        <taxon>Hymenoptera</taxon>
        <taxon>Apocrita</taxon>
        <taxon>Aculeata</taxon>
        <taxon>Formicoidea</taxon>
        <taxon>Formicidae</taxon>
        <taxon>Ponerinae</taxon>
        <taxon>Ponerini</taxon>
        <taxon>Harpegnathos</taxon>
    </lineage>
</organism>
<feature type="non-terminal residue" evidence="1">
    <location>
        <position position="1"/>
    </location>
</feature>
<dbReference type="InterPro" id="IPR052709">
    <property type="entry name" value="Transposase-MT_Hybrid"/>
</dbReference>
<accession>E2BL34</accession>
<proteinExistence type="predicted"/>
<evidence type="ECO:0000313" key="1">
    <source>
        <dbReference type="EMBL" id="EFN83596.1"/>
    </source>
</evidence>